<evidence type="ECO:0000313" key="2">
    <source>
        <dbReference type="EMBL" id="MBL4932298.1"/>
    </source>
</evidence>
<accession>A0A937FHT8</accession>
<keyword evidence="1" id="KW-0472">Membrane</keyword>
<comment type="caution">
    <text evidence="2">The sequence shown here is derived from an EMBL/GenBank/DDBJ whole genome shotgun (WGS) entry which is preliminary data.</text>
</comment>
<keyword evidence="3" id="KW-1185">Reference proteome</keyword>
<keyword evidence="1" id="KW-1133">Transmembrane helix</keyword>
<dbReference type="AlphaFoldDB" id="A0A937FHT8"/>
<keyword evidence="1" id="KW-0812">Transmembrane</keyword>
<protein>
    <submittedName>
        <fullName evidence="2">Uncharacterized protein</fullName>
    </submittedName>
</protein>
<evidence type="ECO:0000256" key="1">
    <source>
        <dbReference type="SAM" id="Phobius"/>
    </source>
</evidence>
<dbReference type="RefSeq" id="WP_202767663.1">
    <property type="nucleotide sequence ID" value="NZ_JAESWA010000022.1"/>
</dbReference>
<name>A0A937FHT8_9CLOT</name>
<sequence length="127" mass="14241">MNKCIWCGKNGDGYKELTLKSENLGENKMLICSDECEKKTTSYYQKVSRKLKFFVTGILLSVFIGIPLTFMPQIGLSIMCGGIAITIILFPFTTPQTNAFMGIKKSTILTRIIGLIMLALVLFFNIR</sequence>
<organism evidence="2 3">
    <name type="scientific">Clostridium paridis</name>
    <dbReference type="NCBI Taxonomy" id="2803863"/>
    <lineage>
        <taxon>Bacteria</taxon>
        <taxon>Bacillati</taxon>
        <taxon>Bacillota</taxon>
        <taxon>Clostridia</taxon>
        <taxon>Eubacteriales</taxon>
        <taxon>Clostridiaceae</taxon>
        <taxon>Clostridium</taxon>
    </lineage>
</organism>
<dbReference type="EMBL" id="JAESWA010000022">
    <property type="protein sequence ID" value="MBL4932298.1"/>
    <property type="molecule type" value="Genomic_DNA"/>
</dbReference>
<feature type="transmembrane region" description="Helical" evidence="1">
    <location>
        <begin position="106"/>
        <end position="126"/>
    </location>
</feature>
<reference evidence="2" key="1">
    <citation type="submission" date="2021-01" db="EMBL/GenBank/DDBJ databases">
        <title>Genome public.</title>
        <authorList>
            <person name="Liu C."/>
            <person name="Sun Q."/>
        </authorList>
    </citation>
    <scope>NUCLEOTIDE SEQUENCE</scope>
    <source>
        <strain evidence="2">YIM B02565</strain>
    </source>
</reference>
<feature type="transmembrane region" description="Helical" evidence="1">
    <location>
        <begin position="51"/>
        <end position="70"/>
    </location>
</feature>
<evidence type="ECO:0000313" key="3">
    <source>
        <dbReference type="Proteomes" id="UP000623681"/>
    </source>
</evidence>
<gene>
    <name evidence="2" type="ORF">JK634_10805</name>
</gene>
<dbReference type="Proteomes" id="UP000623681">
    <property type="component" value="Unassembled WGS sequence"/>
</dbReference>
<proteinExistence type="predicted"/>
<feature type="transmembrane region" description="Helical" evidence="1">
    <location>
        <begin position="76"/>
        <end position="94"/>
    </location>
</feature>